<dbReference type="InterPro" id="IPR036189">
    <property type="entry name" value="DCP2_BoxA_sf"/>
</dbReference>
<evidence type="ECO:0000256" key="7">
    <source>
        <dbReference type="ARBA" id="ARBA00022553"/>
    </source>
</evidence>
<evidence type="ECO:0000256" key="8">
    <source>
        <dbReference type="ARBA" id="ARBA00022723"/>
    </source>
</evidence>
<dbReference type="SUPFAM" id="SSF140586">
    <property type="entry name" value="Dcp2 domain-like"/>
    <property type="match status" value="1"/>
</dbReference>
<evidence type="ECO:0000256" key="14">
    <source>
        <dbReference type="ARBA" id="ARBA00060003"/>
    </source>
</evidence>
<name>A0A7R9A8Y0_9CRUS</name>
<comment type="cofactor">
    <cofactor evidence="1">
        <name>Mn(2+)</name>
        <dbReference type="ChEBI" id="CHEBI:29035"/>
    </cofactor>
</comment>
<evidence type="ECO:0000256" key="11">
    <source>
        <dbReference type="ARBA" id="ARBA00023211"/>
    </source>
</evidence>
<dbReference type="Proteomes" id="UP000677054">
    <property type="component" value="Unassembled WGS sequence"/>
</dbReference>
<dbReference type="GO" id="GO:0000290">
    <property type="term" value="P:deadenylation-dependent decapping of nuclear-transcribed mRNA"/>
    <property type="evidence" value="ECO:0007669"/>
    <property type="project" value="InterPro"/>
</dbReference>
<dbReference type="EMBL" id="CAJPEV010002367">
    <property type="protein sequence ID" value="CAG0896671.1"/>
    <property type="molecule type" value="Genomic_DNA"/>
</dbReference>
<dbReference type="InterPro" id="IPR007722">
    <property type="entry name" value="DCP2_BoxA"/>
</dbReference>
<comment type="similarity">
    <text evidence="5">Belongs to the Nudix hydrolase family. DCP2 subfamily.</text>
</comment>
<comment type="cofactor">
    <cofactor evidence="2">
        <name>Mg(2+)</name>
        <dbReference type="ChEBI" id="CHEBI:18420"/>
    </cofactor>
</comment>
<evidence type="ECO:0000256" key="5">
    <source>
        <dbReference type="ARBA" id="ARBA00005279"/>
    </source>
</evidence>
<evidence type="ECO:0000313" key="19">
    <source>
        <dbReference type="EMBL" id="CAD7249574.1"/>
    </source>
</evidence>
<evidence type="ECO:0000256" key="1">
    <source>
        <dbReference type="ARBA" id="ARBA00001936"/>
    </source>
</evidence>
<dbReference type="InterPro" id="IPR044099">
    <property type="entry name" value="Dcp2_NUDIX"/>
</dbReference>
<evidence type="ECO:0000259" key="18">
    <source>
        <dbReference type="PROSITE" id="PS51462"/>
    </source>
</evidence>
<dbReference type="GO" id="GO:0140933">
    <property type="term" value="F:5'-(N(7)-methylguanosine 5'-triphospho)-[mRNA] hydrolase activity"/>
    <property type="evidence" value="ECO:0007669"/>
    <property type="project" value="UniProtKB-EC"/>
</dbReference>
<accession>A0A7R9A8Y0</accession>
<keyword evidence="10" id="KW-0694">RNA-binding</keyword>
<gene>
    <name evidence="19" type="ORF">DSTB1V02_LOCUS9363</name>
</gene>
<dbReference type="GO" id="GO:0030145">
    <property type="term" value="F:manganese ion binding"/>
    <property type="evidence" value="ECO:0007669"/>
    <property type="project" value="InterPro"/>
</dbReference>
<protein>
    <recommendedName>
        <fullName evidence="15">m7GpppN-mRNA hydrolase</fullName>
    </recommendedName>
    <alternativeName>
        <fullName evidence="16">mRNA-decapping enzyme 2</fullName>
    </alternativeName>
</protein>
<keyword evidence="20" id="KW-1185">Reference proteome</keyword>
<dbReference type="PROSITE" id="PS00893">
    <property type="entry name" value="NUDIX_BOX"/>
    <property type="match status" value="1"/>
</dbReference>
<dbReference type="GO" id="GO:0000932">
    <property type="term" value="C:P-body"/>
    <property type="evidence" value="ECO:0007669"/>
    <property type="project" value="UniProtKB-SubCell"/>
</dbReference>
<keyword evidence="6" id="KW-0963">Cytoplasm</keyword>
<evidence type="ECO:0000256" key="9">
    <source>
        <dbReference type="ARBA" id="ARBA00022801"/>
    </source>
</evidence>
<evidence type="ECO:0000256" key="10">
    <source>
        <dbReference type="ARBA" id="ARBA00022884"/>
    </source>
</evidence>
<dbReference type="OrthoDB" id="18996at2759"/>
<keyword evidence="9" id="KW-0378">Hydrolase</keyword>
<dbReference type="FunFam" id="1.10.10.1050:FF:000001">
    <property type="entry name" value="M7GpppN-mRNA hydrolase isoform 2"/>
    <property type="match status" value="1"/>
</dbReference>
<keyword evidence="12" id="KW-0539">Nucleus</keyword>
<evidence type="ECO:0000256" key="15">
    <source>
        <dbReference type="ARBA" id="ARBA00068566"/>
    </source>
</evidence>
<dbReference type="Pfam" id="PF05026">
    <property type="entry name" value="DCP2"/>
    <property type="match status" value="1"/>
</dbReference>
<comment type="subcellular location">
    <subcellularLocation>
        <location evidence="4">Cytoplasm</location>
        <location evidence="4">P-body</location>
    </subcellularLocation>
    <subcellularLocation>
        <location evidence="3">Nucleus</location>
    </subcellularLocation>
</comment>
<dbReference type="PANTHER" id="PTHR23114:SF17">
    <property type="entry name" value="M7GPPPN-MRNA HYDROLASE"/>
    <property type="match status" value="1"/>
</dbReference>
<comment type="catalytic activity">
    <reaction evidence="13">
        <text>a 5'-end (N(7)-methyl 5'-triphosphoguanosine)-ribonucleoside in mRNA + H2O = N(7)-methyl-GDP + a 5'-end phospho-ribonucleoside in mRNA + 2 H(+)</text>
        <dbReference type="Rhea" id="RHEA:67484"/>
        <dbReference type="Rhea" id="RHEA-COMP:15692"/>
        <dbReference type="Rhea" id="RHEA-COMP:17167"/>
        <dbReference type="ChEBI" id="CHEBI:15377"/>
        <dbReference type="ChEBI" id="CHEBI:15378"/>
        <dbReference type="ChEBI" id="CHEBI:63714"/>
        <dbReference type="ChEBI" id="CHEBI:138282"/>
        <dbReference type="ChEBI" id="CHEBI:156461"/>
        <dbReference type="EC" id="3.6.1.62"/>
    </reaction>
    <physiologicalReaction direction="left-to-right" evidence="13">
        <dbReference type="Rhea" id="RHEA:67485"/>
    </physiologicalReaction>
</comment>
<evidence type="ECO:0000256" key="4">
    <source>
        <dbReference type="ARBA" id="ARBA00004201"/>
    </source>
</evidence>
<evidence type="ECO:0000256" key="17">
    <source>
        <dbReference type="SAM" id="MobiDB-lite"/>
    </source>
</evidence>
<reference evidence="19" key="1">
    <citation type="submission" date="2020-11" db="EMBL/GenBank/DDBJ databases">
        <authorList>
            <person name="Tran Van P."/>
        </authorList>
    </citation>
    <scope>NUCLEOTIDE SEQUENCE</scope>
</reference>
<feature type="domain" description="Nudix hydrolase" evidence="18">
    <location>
        <begin position="102"/>
        <end position="231"/>
    </location>
</feature>
<evidence type="ECO:0000256" key="2">
    <source>
        <dbReference type="ARBA" id="ARBA00001946"/>
    </source>
</evidence>
<dbReference type="GO" id="GO:0005634">
    <property type="term" value="C:nucleus"/>
    <property type="evidence" value="ECO:0007669"/>
    <property type="project" value="UniProtKB-SubCell"/>
</dbReference>
<evidence type="ECO:0000256" key="6">
    <source>
        <dbReference type="ARBA" id="ARBA00022490"/>
    </source>
</evidence>
<dbReference type="EMBL" id="LR901884">
    <property type="protein sequence ID" value="CAD7249574.1"/>
    <property type="molecule type" value="Genomic_DNA"/>
</dbReference>
<organism evidence="19">
    <name type="scientific">Darwinula stevensoni</name>
    <dbReference type="NCBI Taxonomy" id="69355"/>
    <lineage>
        <taxon>Eukaryota</taxon>
        <taxon>Metazoa</taxon>
        <taxon>Ecdysozoa</taxon>
        <taxon>Arthropoda</taxon>
        <taxon>Crustacea</taxon>
        <taxon>Oligostraca</taxon>
        <taxon>Ostracoda</taxon>
        <taxon>Podocopa</taxon>
        <taxon>Podocopida</taxon>
        <taxon>Darwinulocopina</taxon>
        <taxon>Darwinuloidea</taxon>
        <taxon>Darwinulidae</taxon>
        <taxon>Darwinula</taxon>
    </lineage>
</organism>
<feature type="region of interest" description="Disordered" evidence="17">
    <location>
        <begin position="265"/>
        <end position="291"/>
    </location>
</feature>
<evidence type="ECO:0000256" key="3">
    <source>
        <dbReference type="ARBA" id="ARBA00004123"/>
    </source>
</evidence>
<evidence type="ECO:0000256" key="16">
    <source>
        <dbReference type="ARBA" id="ARBA00078183"/>
    </source>
</evidence>
<dbReference type="FunFam" id="3.90.79.10:FF:000003">
    <property type="entry name" value="M7GpppN-mRNA hydrolase isoform 2"/>
    <property type="match status" value="1"/>
</dbReference>
<dbReference type="Pfam" id="PF00293">
    <property type="entry name" value="NUDIX"/>
    <property type="match status" value="1"/>
</dbReference>
<comment type="function">
    <text evidence="14">Decapping metalloenzyme that catalyzes the cleavage of the cap structure on mRNAs. Removes the 7-methyl guanine cap structure from mRNA molecules, yielding a 5'-phosphorylated mRNA fragment and 7m-GDP. Necessary for the degradation of mRNAs, both in normal mRNA turnover and in nonsense-mediated mRNA decay. Plays a role in replication-dependent histone mRNA degradation. Has higher activity towards mRNAs that lack a poly(A) tail. Has no activity towards a cap structure lacking an RNA moiety. The presence of a N(6)-methyladenosine methylation at the second transcribed position of mRNAs (N(6),2'-O-dimethyladenosine cap; m6A(m)) provides resistance to DCP2-mediated decapping. Blocks autophagy in nutrient-rich conditions by repressing the expression of ATG-related genes through degradation of their transcripts.</text>
</comment>
<evidence type="ECO:0000256" key="12">
    <source>
        <dbReference type="ARBA" id="ARBA00023242"/>
    </source>
</evidence>
<proteinExistence type="inferred from homology"/>
<dbReference type="Gene3D" id="3.90.79.10">
    <property type="entry name" value="Nucleoside Triphosphate Pyrophosphohydrolase"/>
    <property type="match status" value="1"/>
</dbReference>
<dbReference type="PANTHER" id="PTHR23114">
    <property type="entry name" value="M7GPPPN-MRNA HYDROLASE"/>
    <property type="match status" value="1"/>
</dbReference>
<dbReference type="CDD" id="cd03672">
    <property type="entry name" value="NUDIX_Dcp2p_Nudt20"/>
    <property type="match status" value="1"/>
</dbReference>
<dbReference type="AlphaFoldDB" id="A0A7R9A8Y0"/>
<evidence type="ECO:0000313" key="20">
    <source>
        <dbReference type="Proteomes" id="UP000677054"/>
    </source>
</evidence>
<dbReference type="InterPro" id="IPR020084">
    <property type="entry name" value="NUDIX_hydrolase_CS"/>
</dbReference>
<evidence type="ECO:0000256" key="13">
    <source>
        <dbReference type="ARBA" id="ARBA00047661"/>
    </source>
</evidence>
<sequence>MSRSPTKASNQEHSIPRDILDDLSSRFIINVPDEERLNPIRVCFQLELAHWFYLDFYCEEDATLEPCSMRDFATHMFQHISFLRPHLSETDSVLEKWREYKQMVPTYGAIMVDPSFSNVLLAQGYWAKSSWGFPKGKINAGESPVRCAIREVLEETGFDISKLIDENLYLETNLHDQVIRLYVVKGVPMTTNFEPQTRREIRSLRWFPISDLPVSRKDLSGPKKNGLFMVMPFVKTRYLEGNFKLMGTLLQTAFTESFGSANRAVQGRIGPGSASPIQPNSRKNEGNLGRGRLRRNLSGDFAAGELQQLHASENNMGTEKSAFFKPVIPSKPTKDASKEFQSLSWSSFSLQPVKECLLSIDEEKLQQEIEANMKIVVTHLLEEIALTVERAFDEATCDLRQ</sequence>
<keyword evidence="8" id="KW-0479">Metal-binding</keyword>
<dbReference type="SUPFAM" id="SSF55811">
    <property type="entry name" value="Nudix"/>
    <property type="match status" value="1"/>
</dbReference>
<dbReference type="SMART" id="SM01125">
    <property type="entry name" value="DCP2"/>
    <property type="match status" value="1"/>
</dbReference>
<dbReference type="GO" id="GO:0003723">
    <property type="term" value="F:RNA binding"/>
    <property type="evidence" value="ECO:0007669"/>
    <property type="project" value="UniProtKB-KW"/>
</dbReference>
<dbReference type="Gene3D" id="1.10.10.1050">
    <property type="entry name" value="Dcp2, box A domain"/>
    <property type="match status" value="1"/>
</dbReference>
<keyword evidence="7" id="KW-0597">Phosphoprotein</keyword>
<dbReference type="InterPro" id="IPR000086">
    <property type="entry name" value="NUDIX_hydrolase_dom"/>
</dbReference>
<dbReference type="GO" id="GO:0000184">
    <property type="term" value="P:nuclear-transcribed mRNA catabolic process, nonsense-mediated decay"/>
    <property type="evidence" value="ECO:0007669"/>
    <property type="project" value="InterPro"/>
</dbReference>
<dbReference type="PROSITE" id="PS51462">
    <property type="entry name" value="NUDIX"/>
    <property type="match status" value="1"/>
</dbReference>
<dbReference type="InterPro" id="IPR015797">
    <property type="entry name" value="NUDIX_hydrolase-like_dom_sf"/>
</dbReference>
<keyword evidence="11" id="KW-0464">Manganese</keyword>